<feature type="chain" id="PRO_5020530407" evidence="2">
    <location>
        <begin position="19"/>
        <end position="195"/>
    </location>
</feature>
<dbReference type="InterPro" id="IPR012347">
    <property type="entry name" value="Ferritin-like"/>
</dbReference>
<feature type="compositionally biased region" description="Basic and acidic residues" evidence="1">
    <location>
        <begin position="23"/>
        <end position="39"/>
    </location>
</feature>
<feature type="region of interest" description="Disordered" evidence="1">
    <location>
        <begin position="21"/>
        <end position="47"/>
    </location>
</feature>
<comment type="caution">
    <text evidence="4">The sequence shown here is derived from an EMBL/GenBank/DDBJ whole genome shotgun (WGS) entry which is preliminary data.</text>
</comment>
<organism evidence="4 5">
    <name type="scientific">Pedobacter frigiditerrae</name>
    <dbReference type="NCBI Taxonomy" id="2530452"/>
    <lineage>
        <taxon>Bacteria</taxon>
        <taxon>Pseudomonadati</taxon>
        <taxon>Bacteroidota</taxon>
        <taxon>Sphingobacteriia</taxon>
        <taxon>Sphingobacteriales</taxon>
        <taxon>Sphingobacteriaceae</taxon>
        <taxon>Pedobacter</taxon>
    </lineage>
</organism>
<evidence type="ECO:0000256" key="1">
    <source>
        <dbReference type="SAM" id="MobiDB-lite"/>
    </source>
</evidence>
<dbReference type="InterPro" id="IPR025419">
    <property type="entry name" value="DUF4142"/>
</dbReference>
<evidence type="ECO:0000313" key="5">
    <source>
        <dbReference type="Proteomes" id="UP000292884"/>
    </source>
</evidence>
<evidence type="ECO:0000313" key="4">
    <source>
        <dbReference type="EMBL" id="TCC91857.1"/>
    </source>
</evidence>
<dbReference type="EMBL" id="SJSK01000002">
    <property type="protein sequence ID" value="TCC91857.1"/>
    <property type="molecule type" value="Genomic_DNA"/>
</dbReference>
<accession>A0A4R0MY77</accession>
<keyword evidence="5" id="KW-1185">Reference proteome</keyword>
<keyword evidence="2" id="KW-0732">Signal</keyword>
<feature type="signal peptide" evidence="2">
    <location>
        <begin position="1"/>
        <end position="18"/>
    </location>
</feature>
<dbReference type="Pfam" id="PF13628">
    <property type="entry name" value="DUF4142"/>
    <property type="match status" value="1"/>
</dbReference>
<evidence type="ECO:0000259" key="3">
    <source>
        <dbReference type="Pfam" id="PF13628"/>
    </source>
</evidence>
<name>A0A4R0MY77_9SPHI</name>
<dbReference type="PANTHER" id="PTHR38593">
    <property type="entry name" value="BLR2558 PROTEIN"/>
    <property type="match status" value="1"/>
</dbReference>
<dbReference type="AlphaFoldDB" id="A0A4R0MY77"/>
<proteinExistence type="predicted"/>
<dbReference type="PANTHER" id="PTHR38593:SF1">
    <property type="entry name" value="BLR2558 PROTEIN"/>
    <property type="match status" value="1"/>
</dbReference>
<dbReference type="OrthoDB" id="883203at2"/>
<feature type="domain" description="DUF4142" evidence="3">
    <location>
        <begin position="55"/>
        <end position="190"/>
    </location>
</feature>
<sequence>MKKLGFLSMIVIAAFAFQGCSSEPKDSKETADSLNETKDTTTNANATGGIAVDENDAKFTTDAAAGGIAEVELSKLALTKTANAEIKAFADMMVTDHGKANADLMAIASAKNITLPTALDETHQKKYDDLAKLTGKDFDKEYVKAMVDGHQKTWDLLDKESKDANDADLKAFAAKTAPVVKGHLDMIKKIQDALK</sequence>
<reference evidence="4 5" key="1">
    <citation type="submission" date="2019-02" db="EMBL/GenBank/DDBJ databases">
        <title>Pedobacter sp. RP-1-13 sp. nov., isolated from Arctic soil.</title>
        <authorList>
            <person name="Dahal R.H."/>
        </authorList>
    </citation>
    <scope>NUCLEOTIDE SEQUENCE [LARGE SCALE GENOMIC DNA]</scope>
    <source>
        <strain evidence="4 5">RP-1-13</strain>
    </source>
</reference>
<dbReference type="PROSITE" id="PS51257">
    <property type="entry name" value="PROKAR_LIPOPROTEIN"/>
    <property type="match status" value="1"/>
</dbReference>
<dbReference type="RefSeq" id="WP_131552797.1">
    <property type="nucleotide sequence ID" value="NZ_SJSK01000002.1"/>
</dbReference>
<dbReference type="Gene3D" id="1.20.1260.10">
    <property type="match status" value="1"/>
</dbReference>
<protein>
    <submittedName>
        <fullName evidence="4">DUF4142 domain-containing protein</fullName>
    </submittedName>
</protein>
<gene>
    <name evidence="4" type="ORF">EZ428_08905</name>
</gene>
<dbReference type="Proteomes" id="UP000292884">
    <property type="component" value="Unassembled WGS sequence"/>
</dbReference>
<evidence type="ECO:0000256" key="2">
    <source>
        <dbReference type="SAM" id="SignalP"/>
    </source>
</evidence>